<dbReference type="Pfam" id="PF09912">
    <property type="entry name" value="DUF2141"/>
    <property type="match status" value="1"/>
</dbReference>
<dbReference type="eggNOG" id="COG4704">
    <property type="taxonomic scope" value="Bacteria"/>
</dbReference>
<dbReference type="PATRIC" id="fig|1280950.3.peg.3164"/>
<gene>
    <name evidence="2" type="ORF">HJO_15758</name>
</gene>
<name>A0A059FCL0_9PROT</name>
<evidence type="ECO:0000313" key="2">
    <source>
        <dbReference type="EMBL" id="KCZ88332.1"/>
    </source>
</evidence>
<dbReference type="InterPro" id="IPR018673">
    <property type="entry name" value="DUF2141"/>
</dbReference>
<accession>A0A059FCL0</accession>
<evidence type="ECO:0000313" key="3">
    <source>
        <dbReference type="Proteomes" id="UP000025171"/>
    </source>
</evidence>
<dbReference type="EMBL" id="ARYK01000010">
    <property type="protein sequence ID" value="KCZ88332.1"/>
    <property type="molecule type" value="Genomic_DNA"/>
</dbReference>
<dbReference type="OrthoDB" id="9788332at2"/>
<organism evidence="2 3">
    <name type="scientific">Hyphomonas johnsonii MHS-2</name>
    <dbReference type="NCBI Taxonomy" id="1280950"/>
    <lineage>
        <taxon>Bacteria</taxon>
        <taxon>Pseudomonadati</taxon>
        <taxon>Pseudomonadota</taxon>
        <taxon>Alphaproteobacteria</taxon>
        <taxon>Hyphomonadales</taxon>
        <taxon>Hyphomonadaceae</taxon>
        <taxon>Hyphomonas</taxon>
    </lineage>
</organism>
<reference evidence="2 3" key="1">
    <citation type="journal article" date="2014" name="Antonie Van Leeuwenhoek">
        <title>Hyphomonas beringensis sp. nov. and Hyphomonas chukchiensis sp. nov., isolated from surface seawater of the Bering Sea and Chukchi Sea.</title>
        <authorList>
            <person name="Li C."/>
            <person name="Lai Q."/>
            <person name="Li G."/>
            <person name="Dong C."/>
            <person name="Wang J."/>
            <person name="Liao Y."/>
            <person name="Shao Z."/>
        </authorList>
    </citation>
    <scope>NUCLEOTIDE SEQUENCE [LARGE SCALE GENOMIC DNA]</scope>
    <source>
        <strain evidence="2 3">MHS-2</strain>
    </source>
</reference>
<sequence>MPCFKTAASAALVGLSPLAAQAAPLTFTLDGVEARGGKLYIGVQTEAQFMKDGGIAGEIVDAPAAGSQTFTFDVPEGRYSVSAWHDDNGNGVFDRAESGRPIDGWAMINGANLRGEPTFADVSVDVPAGGVSVSETLIYPIK</sequence>
<keyword evidence="3" id="KW-1185">Reference proteome</keyword>
<feature type="chain" id="PRO_5001572197" description="DUF2141 domain-containing protein" evidence="1">
    <location>
        <begin position="23"/>
        <end position="142"/>
    </location>
</feature>
<keyword evidence="1" id="KW-0732">Signal</keyword>
<evidence type="ECO:0000256" key="1">
    <source>
        <dbReference type="SAM" id="SignalP"/>
    </source>
</evidence>
<feature type="signal peptide" evidence="1">
    <location>
        <begin position="1"/>
        <end position="22"/>
    </location>
</feature>
<dbReference type="RefSeq" id="WP_051618705.1">
    <property type="nucleotide sequence ID" value="NZ_ARYK01000010.1"/>
</dbReference>
<protein>
    <recommendedName>
        <fullName evidence="4">DUF2141 domain-containing protein</fullName>
    </recommendedName>
</protein>
<proteinExistence type="predicted"/>
<comment type="caution">
    <text evidence="2">The sequence shown here is derived from an EMBL/GenBank/DDBJ whole genome shotgun (WGS) entry which is preliminary data.</text>
</comment>
<evidence type="ECO:0008006" key="4">
    <source>
        <dbReference type="Google" id="ProtNLM"/>
    </source>
</evidence>
<dbReference type="STRING" id="1280950.HJO_15758"/>
<dbReference type="Proteomes" id="UP000025171">
    <property type="component" value="Unassembled WGS sequence"/>
</dbReference>
<dbReference type="AlphaFoldDB" id="A0A059FCL0"/>